<reference evidence="8" key="1">
    <citation type="submission" date="2022-07" db="EMBL/GenBank/DDBJ databases">
        <title>Draft genome sequence of Zalerion maritima ATCC 34329, a (micro)plastics degrading marine fungus.</title>
        <authorList>
            <person name="Paco A."/>
            <person name="Goncalves M.F.M."/>
            <person name="Rocha-Santos T.A.P."/>
            <person name="Alves A."/>
        </authorList>
    </citation>
    <scope>NUCLEOTIDE SEQUENCE</scope>
    <source>
        <strain evidence="8">ATCC 34329</strain>
    </source>
</reference>
<dbReference type="AlphaFoldDB" id="A0AAD5RU70"/>
<evidence type="ECO:0000256" key="4">
    <source>
        <dbReference type="ARBA" id="ARBA00023163"/>
    </source>
</evidence>
<dbReference type="InterPro" id="IPR007219">
    <property type="entry name" value="XnlR_reg_dom"/>
</dbReference>
<feature type="compositionally biased region" description="Low complexity" evidence="6">
    <location>
        <begin position="8"/>
        <end position="19"/>
    </location>
</feature>
<evidence type="ECO:0000256" key="6">
    <source>
        <dbReference type="SAM" id="MobiDB-lite"/>
    </source>
</evidence>
<dbReference type="SUPFAM" id="SSF57701">
    <property type="entry name" value="Zn2/Cys6 DNA-binding domain"/>
    <property type="match status" value="1"/>
</dbReference>
<comment type="subcellular location">
    <subcellularLocation>
        <location evidence="1">Nucleus</location>
    </subcellularLocation>
</comment>
<protein>
    <recommendedName>
        <fullName evidence="7">Zn(2)-C6 fungal-type domain-containing protein</fullName>
    </recommendedName>
</protein>
<dbReference type="InterPro" id="IPR036864">
    <property type="entry name" value="Zn2-C6_fun-type_DNA-bd_sf"/>
</dbReference>
<feature type="domain" description="Zn(2)-C6 fungal-type" evidence="7">
    <location>
        <begin position="48"/>
        <end position="78"/>
    </location>
</feature>
<accession>A0AAD5RU70</accession>
<keyword evidence="9" id="KW-1185">Reference proteome</keyword>
<dbReference type="EMBL" id="JAKWBI020000057">
    <property type="protein sequence ID" value="KAJ2904298.1"/>
    <property type="molecule type" value="Genomic_DNA"/>
</dbReference>
<evidence type="ECO:0000256" key="3">
    <source>
        <dbReference type="ARBA" id="ARBA00023015"/>
    </source>
</evidence>
<keyword evidence="2" id="KW-0479">Metal-binding</keyword>
<dbReference type="Pfam" id="PF04082">
    <property type="entry name" value="Fungal_trans"/>
    <property type="match status" value="1"/>
</dbReference>
<dbReference type="SMART" id="SM00066">
    <property type="entry name" value="GAL4"/>
    <property type="match status" value="1"/>
</dbReference>
<organism evidence="8 9">
    <name type="scientific">Zalerion maritima</name>
    <dbReference type="NCBI Taxonomy" id="339359"/>
    <lineage>
        <taxon>Eukaryota</taxon>
        <taxon>Fungi</taxon>
        <taxon>Dikarya</taxon>
        <taxon>Ascomycota</taxon>
        <taxon>Pezizomycotina</taxon>
        <taxon>Sordariomycetes</taxon>
        <taxon>Lulworthiomycetidae</taxon>
        <taxon>Lulworthiales</taxon>
        <taxon>Lulworthiaceae</taxon>
        <taxon>Zalerion</taxon>
    </lineage>
</organism>
<gene>
    <name evidence="8" type="ORF">MKZ38_008357</name>
</gene>
<feature type="compositionally biased region" description="Low complexity" evidence="6">
    <location>
        <begin position="27"/>
        <end position="39"/>
    </location>
</feature>
<evidence type="ECO:0000256" key="5">
    <source>
        <dbReference type="ARBA" id="ARBA00023242"/>
    </source>
</evidence>
<dbReference type="InterPro" id="IPR050815">
    <property type="entry name" value="TF_fung"/>
</dbReference>
<feature type="compositionally biased region" description="Basic and acidic residues" evidence="6">
    <location>
        <begin position="608"/>
        <end position="621"/>
    </location>
</feature>
<feature type="region of interest" description="Disordered" evidence="6">
    <location>
        <begin position="102"/>
        <end position="172"/>
    </location>
</feature>
<sequence>MSPVPLGSPAVVTPTTAATPIPPSPTAPNTSSGPGTSPNVLGKKSSKTCCTCRARKVRCDGRRDVCSNCERLGFSCSYDEFNAEIGAGLECVYRPTKRTRLGGLSTSGGIGNGTPGVGSGNDGQSPASGGDHTETSKELDVRSPRRTESQSILADPLSETSPNNSLAHHDPRFPPEDLVARILDSFFRHLHHIPMVSFLHRASLMQRHHAGLLDKPLLLAIVGLTSLLIDMGPGIKQFGVKCIDEAESLILSDLEKPSTVKVQSLCLIIKHRALSRRFSSSFMLIGVASRFATVLRLNHEQPHLCFLAQESRRRLMWALFMIDSSAAGGYEDFTLWKADQIRLQLPCNERNFEFDLPQTTEGLVPPPQPVSEDLGNLALHIRIFWLRSKVISFGKRAIRARSPQELAALPAGVSALAQELESFNQRLPLSFRYNENNLRLRMYSPRLCVFVMVHIWWRQCHLDLFRLSLGGLVEALPKHVLDRCDQGFLAMCQRQCVEHATAMSNIFSDMLSLDTGIPVTDIDFPVCAYQCARLLHYAFATAANELSMSADDISERAERCLRAVKASCNETPAVVSIQGDLERLIRDGLSAATTPSNCETPGPEAEQQEQRHGAPRGEEAMSRHSMIKQMDIVDDSGIGAPPAPEERLPEVVGDQGERNTSIHSGGLHTPVTMSGQLPLPNHQGMDIMNGYDPDGGLGMDIQPPVGKHMEIPMHGPGNMPIVDLTAQNNAFEGAADPMSFNMEPFGLDSLTWFSSEWLNAEYPQQQ</sequence>
<evidence type="ECO:0000256" key="1">
    <source>
        <dbReference type="ARBA" id="ARBA00004123"/>
    </source>
</evidence>
<keyword evidence="3" id="KW-0805">Transcription regulation</keyword>
<evidence type="ECO:0000259" key="7">
    <source>
        <dbReference type="PROSITE" id="PS50048"/>
    </source>
</evidence>
<dbReference type="GO" id="GO:0005634">
    <property type="term" value="C:nucleus"/>
    <property type="evidence" value="ECO:0007669"/>
    <property type="project" value="UniProtKB-SubCell"/>
</dbReference>
<keyword evidence="5" id="KW-0539">Nucleus</keyword>
<feature type="compositionally biased region" description="Gly residues" evidence="6">
    <location>
        <begin position="105"/>
        <end position="121"/>
    </location>
</feature>
<keyword evidence="4" id="KW-0804">Transcription</keyword>
<dbReference type="PROSITE" id="PS50048">
    <property type="entry name" value="ZN2_CY6_FUNGAL_2"/>
    <property type="match status" value="1"/>
</dbReference>
<dbReference type="GO" id="GO:0003677">
    <property type="term" value="F:DNA binding"/>
    <property type="evidence" value="ECO:0007669"/>
    <property type="project" value="InterPro"/>
</dbReference>
<dbReference type="CDD" id="cd00067">
    <property type="entry name" value="GAL4"/>
    <property type="match status" value="1"/>
</dbReference>
<dbReference type="CDD" id="cd12148">
    <property type="entry name" value="fungal_TF_MHR"/>
    <property type="match status" value="1"/>
</dbReference>
<feature type="region of interest" description="Disordered" evidence="6">
    <location>
        <begin position="1"/>
        <end position="45"/>
    </location>
</feature>
<dbReference type="InterPro" id="IPR001138">
    <property type="entry name" value="Zn2Cys6_DnaBD"/>
</dbReference>
<dbReference type="GO" id="GO:0006351">
    <property type="term" value="P:DNA-templated transcription"/>
    <property type="evidence" value="ECO:0007669"/>
    <property type="project" value="InterPro"/>
</dbReference>
<evidence type="ECO:0000313" key="9">
    <source>
        <dbReference type="Proteomes" id="UP001201980"/>
    </source>
</evidence>
<proteinExistence type="predicted"/>
<dbReference type="GO" id="GO:0008270">
    <property type="term" value="F:zinc ion binding"/>
    <property type="evidence" value="ECO:0007669"/>
    <property type="project" value="InterPro"/>
</dbReference>
<dbReference type="PROSITE" id="PS00463">
    <property type="entry name" value="ZN2_CY6_FUNGAL_1"/>
    <property type="match status" value="1"/>
</dbReference>
<dbReference type="GO" id="GO:0000981">
    <property type="term" value="F:DNA-binding transcription factor activity, RNA polymerase II-specific"/>
    <property type="evidence" value="ECO:0007669"/>
    <property type="project" value="InterPro"/>
</dbReference>
<dbReference type="PANTHER" id="PTHR47338">
    <property type="entry name" value="ZN(II)2CYS6 TRANSCRIPTION FACTOR (EUROFUNG)-RELATED"/>
    <property type="match status" value="1"/>
</dbReference>
<dbReference type="PANTHER" id="PTHR47338:SF7">
    <property type="entry name" value="ZN(II)2CYS6 TRANSCRIPTION FACTOR (EUROFUNG)"/>
    <property type="match status" value="1"/>
</dbReference>
<dbReference type="Pfam" id="PF00172">
    <property type="entry name" value="Zn_clus"/>
    <property type="match status" value="1"/>
</dbReference>
<dbReference type="Gene3D" id="4.10.240.10">
    <property type="entry name" value="Zn(2)-C6 fungal-type DNA-binding domain"/>
    <property type="match status" value="1"/>
</dbReference>
<feature type="region of interest" description="Disordered" evidence="6">
    <location>
        <begin position="591"/>
        <end position="621"/>
    </location>
</feature>
<name>A0AAD5RU70_9PEZI</name>
<dbReference type="Proteomes" id="UP001201980">
    <property type="component" value="Unassembled WGS sequence"/>
</dbReference>
<evidence type="ECO:0000256" key="2">
    <source>
        <dbReference type="ARBA" id="ARBA00022723"/>
    </source>
</evidence>
<feature type="compositionally biased region" description="Basic and acidic residues" evidence="6">
    <location>
        <begin position="131"/>
        <end position="148"/>
    </location>
</feature>
<evidence type="ECO:0000313" key="8">
    <source>
        <dbReference type="EMBL" id="KAJ2904298.1"/>
    </source>
</evidence>
<comment type="caution">
    <text evidence="8">The sequence shown here is derived from an EMBL/GenBank/DDBJ whole genome shotgun (WGS) entry which is preliminary data.</text>
</comment>